<feature type="domain" description="GH18" evidence="3">
    <location>
        <begin position="281"/>
        <end position="590"/>
    </location>
</feature>
<proteinExistence type="predicted"/>
<dbReference type="GO" id="GO:0016787">
    <property type="term" value="F:hydrolase activity"/>
    <property type="evidence" value="ECO:0007669"/>
    <property type="project" value="UniProtKB-KW"/>
</dbReference>
<keyword evidence="2" id="KW-0472">Membrane</keyword>
<dbReference type="InterPro" id="IPR001223">
    <property type="entry name" value="Glyco_hydro18_cat"/>
</dbReference>
<dbReference type="SMART" id="SM00636">
    <property type="entry name" value="Glyco_18"/>
    <property type="match status" value="1"/>
</dbReference>
<feature type="compositionally biased region" description="Basic and acidic residues" evidence="1">
    <location>
        <begin position="1"/>
        <end position="14"/>
    </location>
</feature>
<keyword evidence="5" id="KW-1185">Reference proteome</keyword>
<comment type="caution">
    <text evidence="4">The sequence shown here is derived from an EMBL/GenBank/DDBJ whole genome shotgun (WGS) entry which is preliminary data.</text>
</comment>
<dbReference type="Gene3D" id="3.10.50.10">
    <property type="match status" value="1"/>
</dbReference>
<evidence type="ECO:0000313" key="5">
    <source>
        <dbReference type="Proteomes" id="UP001470288"/>
    </source>
</evidence>
<dbReference type="Proteomes" id="UP001470288">
    <property type="component" value="Unassembled WGS sequence"/>
</dbReference>
<dbReference type="Gene3D" id="3.20.20.80">
    <property type="entry name" value="Glycosidases"/>
    <property type="match status" value="1"/>
</dbReference>
<dbReference type="RefSeq" id="WP_349145069.1">
    <property type="nucleotide sequence ID" value="NZ_JBBMFC010000035.1"/>
</dbReference>
<dbReference type="PANTHER" id="PTHR46066">
    <property type="entry name" value="CHITINASE DOMAIN-CONTAINING PROTEIN 1 FAMILY MEMBER"/>
    <property type="match status" value="1"/>
</dbReference>
<dbReference type="PROSITE" id="PS51910">
    <property type="entry name" value="GH18_2"/>
    <property type="match status" value="1"/>
</dbReference>
<reference evidence="4 5" key="1">
    <citation type="submission" date="2024-03" db="EMBL/GenBank/DDBJ databases">
        <title>Human intestinal bacterial collection.</title>
        <authorList>
            <person name="Pauvert C."/>
            <person name="Hitch T.C.A."/>
            <person name="Clavel T."/>
        </authorList>
    </citation>
    <scope>NUCLEOTIDE SEQUENCE [LARGE SCALE GENOMIC DNA]</scope>
    <source>
        <strain evidence="4 5">CLA-AA-H78B</strain>
    </source>
</reference>
<feature type="transmembrane region" description="Helical" evidence="2">
    <location>
        <begin position="30"/>
        <end position="53"/>
    </location>
</feature>
<keyword evidence="2" id="KW-1133">Transmembrane helix</keyword>
<evidence type="ECO:0000313" key="4">
    <source>
        <dbReference type="EMBL" id="MEQ2579961.1"/>
    </source>
</evidence>
<dbReference type="PANTHER" id="PTHR46066:SF2">
    <property type="entry name" value="CHITINASE DOMAIN-CONTAINING PROTEIN 1"/>
    <property type="match status" value="1"/>
</dbReference>
<evidence type="ECO:0000256" key="1">
    <source>
        <dbReference type="SAM" id="MobiDB-lite"/>
    </source>
</evidence>
<keyword evidence="4" id="KW-0378">Hydrolase</keyword>
<dbReference type="SUPFAM" id="SSF51445">
    <property type="entry name" value="(Trans)glycosidases"/>
    <property type="match status" value="1"/>
</dbReference>
<sequence length="590" mass="67164">MAREERQIREEQAKRRPRKRRRRRRISPQAFPVLIALALIVLVGGFMTGKFLYNKYSPSKEMMDGNEYFGLSDDDSMAVIMNNELLEDKAKFIDGRVYLNVETVYQYINSRFYWDSTENLYLYALPTELVSVGVGSTDYAVAKATNSEDYVILRADGSDAYVALDFIKEYTAFNYEYWEEPNRVHVITEFGSKDVVTAQKASAVRNKAGIKCPILTKVNKGDIMYVLDEPEEIDEWTRVLTADGYIGYIKDKRISAVTKTEIAAPEFEEPVYSNISKDYKINLTWHMVTNQAANDQLLNKVADAKGLNTISPTWFSIADTDGNISSLASQSYVTYAHQNGLEVWGLVDNFKEGVSTYETLSRTSSRQRLVNQLTAAAIQYGLDGINVDFETITTECSRAYIEFIRELSIMCRINGIVLSVDNYVPTSSSDHYDRAEQGVVADYVIVMGYDEHYAGSEEAGSVASHDFVERGITRTLEEVPKEKVINAVPFYTRFWKTDPDGTVSSEALGMNAADEKVANNNAEKVWDDTTKQYYVEIDYNGSFYQMWMEEETSIEDKMQLIKQYDLAGVASWRLGYERASIWDVILKYVN</sequence>
<accession>A0ABV1I451</accession>
<organism evidence="4 5">
    <name type="scientific">Hominiventricola aquisgranensis</name>
    <dbReference type="NCBI Taxonomy" id="3133164"/>
    <lineage>
        <taxon>Bacteria</taxon>
        <taxon>Bacillati</taxon>
        <taxon>Bacillota</taxon>
        <taxon>Clostridia</taxon>
        <taxon>Lachnospirales</taxon>
        <taxon>Lachnospiraceae</taxon>
        <taxon>Hominiventricola</taxon>
    </lineage>
</organism>
<keyword evidence="2" id="KW-0812">Transmembrane</keyword>
<protein>
    <submittedName>
        <fullName evidence="4">Glycosyl hydrolase family 18 protein</fullName>
    </submittedName>
</protein>
<dbReference type="EMBL" id="JBBMFC010000035">
    <property type="protein sequence ID" value="MEQ2579961.1"/>
    <property type="molecule type" value="Genomic_DNA"/>
</dbReference>
<dbReference type="InterPro" id="IPR029070">
    <property type="entry name" value="Chitinase_insertion_sf"/>
</dbReference>
<feature type="region of interest" description="Disordered" evidence="1">
    <location>
        <begin position="1"/>
        <end position="23"/>
    </location>
</feature>
<gene>
    <name evidence="4" type="ORF">WMO62_14195</name>
</gene>
<dbReference type="InterPro" id="IPR017853">
    <property type="entry name" value="GH"/>
</dbReference>
<dbReference type="Pfam" id="PF00704">
    <property type="entry name" value="Glyco_hydro_18"/>
    <property type="match status" value="1"/>
</dbReference>
<dbReference type="Gene3D" id="2.30.30.40">
    <property type="entry name" value="SH3 Domains"/>
    <property type="match status" value="1"/>
</dbReference>
<evidence type="ECO:0000259" key="3">
    <source>
        <dbReference type="PROSITE" id="PS51910"/>
    </source>
</evidence>
<evidence type="ECO:0000256" key="2">
    <source>
        <dbReference type="SAM" id="Phobius"/>
    </source>
</evidence>
<name>A0ABV1I451_9FIRM</name>
<dbReference type="InterPro" id="IPR011583">
    <property type="entry name" value="Chitinase_II/V-like_cat"/>
</dbReference>